<protein>
    <submittedName>
        <fullName evidence="5">Uncharacterized protein</fullName>
    </submittedName>
</protein>
<reference evidence="5 6" key="1">
    <citation type="journal article" date="2020" name="Cell">
        <title>Large-Scale Comparative Analyses of Tick Genomes Elucidate Their Genetic Diversity and Vector Capacities.</title>
        <authorList>
            <consortium name="Tick Genome and Microbiome Consortium (TIGMIC)"/>
            <person name="Jia N."/>
            <person name="Wang J."/>
            <person name="Shi W."/>
            <person name="Du L."/>
            <person name="Sun Y."/>
            <person name="Zhan W."/>
            <person name="Jiang J.F."/>
            <person name="Wang Q."/>
            <person name="Zhang B."/>
            <person name="Ji P."/>
            <person name="Bell-Sakyi L."/>
            <person name="Cui X.M."/>
            <person name="Yuan T.T."/>
            <person name="Jiang B.G."/>
            <person name="Yang W.F."/>
            <person name="Lam T.T."/>
            <person name="Chang Q.C."/>
            <person name="Ding S.J."/>
            <person name="Wang X.J."/>
            <person name="Zhu J.G."/>
            <person name="Ruan X.D."/>
            <person name="Zhao L."/>
            <person name="Wei J.T."/>
            <person name="Ye R.Z."/>
            <person name="Que T.C."/>
            <person name="Du C.H."/>
            <person name="Zhou Y.H."/>
            <person name="Cheng J.X."/>
            <person name="Dai P.F."/>
            <person name="Guo W.B."/>
            <person name="Han X.H."/>
            <person name="Huang E.J."/>
            <person name="Li L.F."/>
            <person name="Wei W."/>
            <person name="Gao Y.C."/>
            <person name="Liu J.Z."/>
            <person name="Shao H.Z."/>
            <person name="Wang X."/>
            <person name="Wang C.C."/>
            <person name="Yang T.C."/>
            <person name="Huo Q.B."/>
            <person name="Li W."/>
            <person name="Chen H.Y."/>
            <person name="Chen S.E."/>
            <person name="Zhou L.G."/>
            <person name="Ni X.B."/>
            <person name="Tian J.H."/>
            <person name="Sheng Y."/>
            <person name="Liu T."/>
            <person name="Pan Y.S."/>
            <person name="Xia L.Y."/>
            <person name="Li J."/>
            <person name="Zhao F."/>
            <person name="Cao W.C."/>
        </authorList>
    </citation>
    <scope>NUCLEOTIDE SEQUENCE [LARGE SCALE GENOMIC DNA]</scope>
    <source>
        <strain evidence="5">HaeL-2018</strain>
    </source>
</reference>
<keyword evidence="2" id="KW-0732">Signal</keyword>
<proteinExistence type="predicted"/>
<dbReference type="InterPro" id="IPR003591">
    <property type="entry name" value="Leu-rich_rpt_typical-subtyp"/>
</dbReference>
<evidence type="ECO:0000256" key="4">
    <source>
        <dbReference type="SAM" id="MobiDB-lite"/>
    </source>
</evidence>
<keyword evidence="6" id="KW-1185">Reference proteome</keyword>
<dbReference type="OMA" id="NPITIVH"/>
<dbReference type="VEuPathDB" id="VectorBase:HLOH_053719"/>
<accession>A0A9J6FJW3</accession>
<gene>
    <name evidence="5" type="ORF">HPB48_001191</name>
</gene>
<dbReference type="InterPro" id="IPR001611">
    <property type="entry name" value="Leu-rich_rpt"/>
</dbReference>
<dbReference type="AlphaFoldDB" id="A0A9J6FJW3"/>
<evidence type="ECO:0000256" key="2">
    <source>
        <dbReference type="ARBA" id="ARBA00022729"/>
    </source>
</evidence>
<evidence type="ECO:0000256" key="1">
    <source>
        <dbReference type="ARBA" id="ARBA00022614"/>
    </source>
</evidence>
<dbReference type="PANTHER" id="PTHR24373">
    <property type="entry name" value="SLIT RELATED LEUCINE-RICH REPEAT NEURONAL PROTEIN"/>
    <property type="match status" value="1"/>
</dbReference>
<dbReference type="Gene3D" id="3.80.10.10">
    <property type="entry name" value="Ribonuclease Inhibitor"/>
    <property type="match status" value="2"/>
</dbReference>
<keyword evidence="3" id="KW-0677">Repeat</keyword>
<dbReference type="InterPro" id="IPR032675">
    <property type="entry name" value="LRR_dom_sf"/>
</dbReference>
<dbReference type="Pfam" id="PF13855">
    <property type="entry name" value="LRR_8"/>
    <property type="match status" value="2"/>
</dbReference>
<dbReference type="OrthoDB" id="6490630at2759"/>
<feature type="region of interest" description="Disordered" evidence="4">
    <location>
        <begin position="228"/>
        <end position="261"/>
    </location>
</feature>
<dbReference type="EMBL" id="JABSTR010000001">
    <property type="protein sequence ID" value="KAH9362712.1"/>
    <property type="molecule type" value="Genomic_DNA"/>
</dbReference>
<dbReference type="PANTHER" id="PTHR24373:SF392">
    <property type="entry name" value="NEPHROCAN"/>
    <property type="match status" value="1"/>
</dbReference>
<evidence type="ECO:0000256" key="3">
    <source>
        <dbReference type="ARBA" id="ARBA00022737"/>
    </source>
</evidence>
<dbReference type="Proteomes" id="UP000821853">
    <property type="component" value="Chromosome 1"/>
</dbReference>
<evidence type="ECO:0000313" key="5">
    <source>
        <dbReference type="EMBL" id="KAH9362712.1"/>
    </source>
</evidence>
<dbReference type="InterPro" id="IPR050328">
    <property type="entry name" value="Dev_Immune_Receptor"/>
</dbReference>
<sequence length="261" mass="29191">MLLKSKIPYLKTINLRGNRLGVITEFEPSYGAIEVLILKDCKIIMVEPGTFKSLENMIRLDLSNNSISRLDESVFGEDSKLELLQLPDNSLTSVSGTFNRTRLLKELKLTSNQINNITDAFKGLTILRKISLSRNLVTHIPDDAFSDNSELVEINLSENKIRWVGTNALKGLVTLRWLLLQGNKLLSLNGSLRHLPKIQHLDASFNAIQSLEWGEFANNGRLTSIEANGEQHQQPARSIHRSWRNGVAQPRKEPGASAAAK</sequence>
<comment type="caution">
    <text evidence="5">The sequence shown here is derived from an EMBL/GenBank/DDBJ whole genome shotgun (WGS) entry which is preliminary data.</text>
</comment>
<organism evidence="5 6">
    <name type="scientific">Haemaphysalis longicornis</name>
    <name type="common">Bush tick</name>
    <dbReference type="NCBI Taxonomy" id="44386"/>
    <lineage>
        <taxon>Eukaryota</taxon>
        <taxon>Metazoa</taxon>
        <taxon>Ecdysozoa</taxon>
        <taxon>Arthropoda</taxon>
        <taxon>Chelicerata</taxon>
        <taxon>Arachnida</taxon>
        <taxon>Acari</taxon>
        <taxon>Parasitiformes</taxon>
        <taxon>Ixodida</taxon>
        <taxon>Ixodoidea</taxon>
        <taxon>Ixodidae</taxon>
        <taxon>Haemaphysalinae</taxon>
        <taxon>Haemaphysalis</taxon>
    </lineage>
</organism>
<dbReference type="SMART" id="SM00369">
    <property type="entry name" value="LRR_TYP"/>
    <property type="match status" value="6"/>
</dbReference>
<keyword evidence="1" id="KW-0433">Leucine-rich repeat</keyword>
<dbReference type="SUPFAM" id="SSF52058">
    <property type="entry name" value="L domain-like"/>
    <property type="match status" value="1"/>
</dbReference>
<evidence type="ECO:0000313" key="6">
    <source>
        <dbReference type="Proteomes" id="UP000821853"/>
    </source>
</evidence>
<name>A0A9J6FJW3_HAELO</name>